<dbReference type="InterPro" id="IPR037066">
    <property type="entry name" value="Plug_dom_sf"/>
</dbReference>
<feature type="domain" description="TonB-dependent receptor plug" evidence="15">
    <location>
        <begin position="40"/>
        <end position="145"/>
    </location>
</feature>
<dbReference type="Gene3D" id="2.40.170.20">
    <property type="entry name" value="TonB-dependent receptor, beta-barrel domain"/>
    <property type="match status" value="1"/>
</dbReference>
<evidence type="ECO:0000313" key="17">
    <source>
        <dbReference type="EMBL" id="VFK55129.1"/>
    </source>
</evidence>
<evidence type="ECO:0000256" key="1">
    <source>
        <dbReference type="ARBA" id="ARBA00004571"/>
    </source>
</evidence>
<evidence type="ECO:0000259" key="15">
    <source>
        <dbReference type="Pfam" id="PF07715"/>
    </source>
</evidence>
<evidence type="ECO:0000256" key="2">
    <source>
        <dbReference type="ARBA" id="ARBA00022448"/>
    </source>
</evidence>
<dbReference type="Pfam" id="PF07715">
    <property type="entry name" value="Plug"/>
    <property type="match status" value="1"/>
</dbReference>
<dbReference type="PANTHER" id="PTHR30069:SF53">
    <property type="entry name" value="COLICIN I RECEPTOR-RELATED"/>
    <property type="match status" value="1"/>
</dbReference>
<dbReference type="GO" id="GO:0006811">
    <property type="term" value="P:monoatomic ion transport"/>
    <property type="evidence" value="ECO:0007669"/>
    <property type="project" value="UniProtKB-KW"/>
</dbReference>
<evidence type="ECO:0000256" key="12">
    <source>
        <dbReference type="RuleBase" id="RU003357"/>
    </source>
</evidence>
<keyword evidence="7 12" id="KW-0798">TonB box</keyword>
<dbReference type="InterPro" id="IPR036942">
    <property type="entry name" value="Beta-barrel_TonB_sf"/>
</dbReference>
<proteinExistence type="inferred from homology"/>
<name>A0A450ZMV6_9GAMM</name>
<dbReference type="InterPro" id="IPR012910">
    <property type="entry name" value="Plug_dom"/>
</dbReference>
<comment type="similarity">
    <text evidence="11 12">Belongs to the TonB-dependent receptor family.</text>
</comment>
<dbReference type="NCBIfam" id="TIGR01779">
    <property type="entry name" value="TonB-B12"/>
    <property type="match status" value="1"/>
</dbReference>
<sequence length="628" mass="69430">MKKYRISIATLLLLSGNSFVFATEFEPIMVTATRTAQTTDETLASVTVITRHDIERQQVQSVHDVLRSVPGISITNNGGSGKDTSVFLRGTNSDHVLVLVNGVKVGSATLGTTAFQHIPIEQIERIEVVRGPRSSLYGSEAIGGVIQIFTRKGGEELKPFFSIGYGRYHAYSASAGVSGGGKRGWFNLSVSGSDTEGFNACDGKPSPGGGGCYTIEPDRDGYRELSGSLRAGYRFDNNVEMDVHLLRAVGDTESDGTTVNKSESIQQVLGGSFRYSPTENWQVTLVGGQSRDETENFKDGVSATEINTGRDTISLQNDLVVADEHLITLGFDYQGDRIHSNKAYAVTSRDNKGLFTQYQGTFFAHDLQLSLRRDDNEQFGQYTTGSVAWGYAFGEDLRLTANYGTAFKAPTLNELYWPYSKNISGTTTYVSRGDPELSPEKSKTMELSLHYKLTAGTSLDLSVYETRARDLIDWTTISTGPNELTTLTTNTNKARIRGFETILATRIKGWDIGTNFTLLDPRNRSSGDNNGNLLPRRARRSLQLDVNRRFGKYTIGGTVLARSERYDKIENARVLDGYATVDLRAEYEFTKSWKLQTRIGNLLDKDYEAAAFYNQPGRSLFVKLLYQP</sequence>
<evidence type="ECO:0000256" key="8">
    <source>
        <dbReference type="ARBA" id="ARBA00023114"/>
    </source>
</evidence>
<evidence type="ECO:0000256" key="6">
    <source>
        <dbReference type="ARBA" id="ARBA00023065"/>
    </source>
</evidence>
<dbReference type="PROSITE" id="PS52016">
    <property type="entry name" value="TONB_DEPENDENT_REC_3"/>
    <property type="match status" value="1"/>
</dbReference>
<evidence type="ECO:0000256" key="4">
    <source>
        <dbReference type="ARBA" id="ARBA00022692"/>
    </source>
</evidence>
<reference evidence="17" key="1">
    <citation type="submission" date="2019-02" db="EMBL/GenBank/DDBJ databases">
        <authorList>
            <person name="Gruber-Vodicka R. H."/>
            <person name="Seah K. B. B."/>
        </authorList>
    </citation>
    <scope>NUCLEOTIDE SEQUENCE</scope>
    <source>
        <strain evidence="17">BECK_BY2</strain>
        <strain evidence="16">BECK_BY3</strain>
    </source>
</reference>
<dbReference type="InterPro" id="IPR010101">
    <property type="entry name" value="B12_transptr_BtuB"/>
</dbReference>
<keyword evidence="10 11" id="KW-0998">Cell outer membrane</keyword>
<feature type="signal peptide" evidence="13">
    <location>
        <begin position="1"/>
        <end position="22"/>
    </location>
</feature>
<evidence type="ECO:0000256" key="10">
    <source>
        <dbReference type="ARBA" id="ARBA00023237"/>
    </source>
</evidence>
<keyword evidence="6" id="KW-0406">Ion transport</keyword>
<dbReference type="InterPro" id="IPR000531">
    <property type="entry name" value="Beta-barrel_TonB"/>
</dbReference>
<dbReference type="InterPro" id="IPR039426">
    <property type="entry name" value="TonB-dep_rcpt-like"/>
</dbReference>
<evidence type="ECO:0000256" key="11">
    <source>
        <dbReference type="PROSITE-ProRule" id="PRU01360"/>
    </source>
</evidence>
<dbReference type="SUPFAM" id="SSF56935">
    <property type="entry name" value="Porins"/>
    <property type="match status" value="1"/>
</dbReference>
<evidence type="ECO:0000256" key="3">
    <source>
        <dbReference type="ARBA" id="ARBA00022452"/>
    </source>
</evidence>
<evidence type="ECO:0000256" key="9">
    <source>
        <dbReference type="ARBA" id="ARBA00023136"/>
    </source>
</evidence>
<comment type="subcellular location">
    <subcellularLocation>
        <location evidence="1 11">Cell outer membrane</location>
        <topology evidence="1 11">Multi-pass membrane protein</topology>
    </subcellularLocation>
</comment>
<evidence type="ECO:0000259" key="14">
    <source>
        <dbReference type="Pfam" id="PF00593"/>
    </source>
</evidence>
<keyword evidence="5 13" id="KW-0732">Signal</keyword>
<gene>
    <name evidence="17" type="ORF">BECKTUN1418E_GA0071001_10256</name>
    <name evidence="16" type="ORF">BECKTUN1418F_GA0071002_10256</name>
</gene>
<dbReference type="PANTHER" id="PTHR30069">
    <property type="entry name" value="TONB-DEPENDENT OUTER MEMBRANE RECEPTOR"/>
    <property type="match status" value="1"/>
</dbReference>
<keyword evidence="8" id="KW-0626">Porin</keyword>
<keyword evidence="9 11" id="KW-0472">Membrane</keyword>
<dbReference type="AlphaFoldDB" id="A0A450ZMV6"/>
<accession>A0A450ZMV6</accession>
<dbReference type="Pfam" id="PF00593">
    <property type="entry name" value="TonB_dep_Rec_b-barrel"/>
    <property type="match status" value="1"/>
</dbReference>
<evidence type="ECO:0000256" key="7">
    <source>
        <dbReference type="ARBA" id="ARBA00023077"/>
    </source>
</evidence>
<feature type="domain" description="TonB-dependent receptor-like beta-barrel" evidence="14">
    <location>
        <begin position="223"/>
        <end position="602"/>
    </location>
</feature>
<dbReference type="EMBL" id="CAADFV010000025">
    <property type="protein sequence ID" value="VFK55129.1"/>
    <property type="molecule type" value="Genomic_DNA"/>
</dbReference>
<dbReference type="EMBL" id="CAADFY010000025">
    <property type="protein sequence ID" value="VFK53590.1"/>
    <property type="molecule type" value="Genomic_DNA"/>
</dbReference>
<dbReference type="GO" id="GO:0015288">
    <property type="term" value="F:porin activity"/>
    <property type="evidence" value="ECO:0007669"/>
    <property type="project" value="UniProtKB-KW"/>
</dbReference>
<dbReference type="GO" id="GO:0009279">
    <property type="term" value="C:cell outer membrane"/>
    <property type="evidence" value="ECO:0007669"/>
    <property type="project" value="UniProtKB-SubCell"/>
</dbReference>
<keyword evidence="2 11" id="KW-0813">Transport</keyword>
<dbReference type="CDD" id="cd01347">
    <property type="entry name" value="ligand_gated_channel"/>
    <property type="match status" value="1"/>
</dbReference>
<keyword evidence="4 11" id="KW-0812">Transmembrane</keyword>
<evidence type="ECO:0000313" key="16">
    <source>
        <dbReference type="EMBL" id="VFK53590.1"/>
    </source>
</evidence>
<keyword evidence="3 11" id="KW-1134">Transmembrane beta strand</keyword>
<organism evidence="17">
    <name type="scientific">Candidatus Kentrum sp. TUN</name>
    <dbReference type="NCBI Taxonomy" id="2126343"/>
    <lineage>
        <taxon>Bacteria</taxon>
        <taxon>Pseudomonadati</taxon>
        <taxon>Pseudomonadota</taxon>
        <taxon>Gammaproteobacteria</taxon>
        <taxon>Candidatus Kentrum</taxon>
    </lineage>
</organism>
<dbReference type="Gene3D" id="2.170.130.10">
    <property type="entry name" value="TonB-dependent receptor, plug domain"/>
    <property type="match status" value="1"/>
</dbReference>
<dbReference type="GO" id="GO:0015420">
    <property type="term" value="F:ABC-type vitamin B12 transporter activity"/>
    <property type="evidence" value="ECO:0007669"/>
    <property type="project" value="InterPro"/>
</dbReference>
<evidence type="ECO:0000256" key="13">
    <source>
        <dbReference type="SAM" id="SignalP"/>
    </source>
</evidence>
<protein>
    <submittedName>
        <fullName evidence="17">Vitamin B12 transporter</fullName>
    </submittedName>
</protein>
<dbReference type="GO" id="GO:0046930">
    <property type="term" value="C:pore complex"/>
    <property type="evidence" value="ECO:0007669"/>
    <property type="project" value="UniProtKB-KW"/>
</dbReference>
<feature type="chain" id="PRO_5036354235" evidence="13">
    <location>
        <begin position="23"/>
        <end position="628"/>
    </location>
</feature>
<evidence type="ECO:0000256" key="5">
    <source>
        <dbReference type="ARBA" id="ARBA00022729"/>
    </source>
</evidence>